<dbReference type="InterPro" id="IPR036514">
    <property type="entry name" value="SGNH_hydro_sf"/>
</dbReference>
<evidence type="ECO:0000256" key="1">
    <source>
        <dbReference type="ARBA" id="ARBA00022801"/>
    </source>
</evidence>
<dbReference type="Proteomes" id="UP000298416">
    <property type="component" value="Unassembled WGS sequence"/>
</dbReference>
<comment type="caution">
    <text evidence="4">The sequence shown here is derived from an EMBL/GenBank/DDBJ whole genome shotgun (WGS) entry which is preliminary data.</text>
</comment>
<dbReference type="InterPro" id="IPR005181">
    <property type="entry name" value="SASA"/>
</dbReference>
<feature type="transmembrane region" description="Helical" evidence="2">
    <location>
        <begin position="348"/>
        <end position="368"/>
    </location>
</feature>
<dbReference type="Pfam" id="PF03629">
    <property type="entry name" value="SASA"/>
    <property type="match status" value="1"/>
</dbReference>
<dbReference type="SUPFAM" id="SSF52266">
    <property type="entry name" value="SGNH hydrolase"/>
    <property type="match status" value="1"/>
</dbReference>
<dbReference type="GO" id="GO:0016787">
    <property type="term" value="F:hydrolase activity"/>
    <property type="evidence" value="ECO:0007669"/>
    <property type="project" value="UniProtKB-KW"/>
</dbReference>
<name>A0A8X8YNS8_SALSN</name>
<reference evidence="4" key="2">
    <citation type="submission" date="2020-08" db="EMBL/GenBank/DDBJ databases">
        <title>Plant Genome Project.</title>
        <authorList>
            <person name="Zhang R.-G."/>
        </authorList>
    </citation>
    <scope>NUCLEOTIDE SEQUENCE</scope>
    <source>
        <strain evidence="4">Huo1</strain>
        <tissue evidence="4">Leaf</tissue>
    </source>
</reference>
<dbReference type="EMBL" id="PNBA02000001">
    <property type="protein sequence ID" value="KAG6436275.1"/>
    <property type="molecule type" value="Genomic_DNA"/>
</dbReference>
<organism evidence="4">
    <name type="scientific">Salvia splendens</name>
    <name type="common">Scarlet sage</name>
    <dbReference type="NCBI Taxonomy" id="180675"/>
    <lineage>
        <taxon>Eukaryota</taxon>
        <taxon>Viridiplantae</taxon>
        <taxon>Streptophyta</taxon>
        <taxon>Embryophyta</taxon>
        <taxon>Tracheophyta</taxon>
        <taxon>Spermatophyta</taxon>
        <taxon>Magnoliopsida</taxon>
        <taxon>eudicotyledons</taxon>
        <taxon>Gunneridae</taxon>
        <taxon>Pentapetalae</taxon>
        <taxon>asterids</taxon>
        <taxon>lamiids</taxon>
        <taxon>Lamiales</taxon>
        <taxon>Lamiaceae</taxon>
        <taxon>Nepetoideae</taxon>
        <taxon>Mentheae</taxon>
        <taxon>Salviinae</taxon>
        <taxon>Salvia</taxon>
        <taxon>Salvia subgen. Calosphace</taxon>
        <taxon>core Calosphace</taxon>
    </lineage>
</organism>
<accession>A0A8X8YNS8</accession>
<dbReference type="Gene3D" id="3.40.50.1110">
    <property type="entry name" value="SGNH hydrolase"/>
    <property type="match status" value="1"/>
</dbReference>
<keyword evidence="5" id="KW-1185">Reference proteome</keyword>
<keyword evidence="2" id="KW-0472">Membrane</keyword>
<feature type="domain" description="Sialate O-acetylesterase" evidence="3">
    <location>
        <begin position="8"/>
        <end position="220"/>
    </location>
</feature>
<evidence type="ECO:0000313" key="4">
    <source>
        <dbReference type="EMBL" id="KAG6436275.1"/>
    </source>
</evidence>
<keyword evidence="1" id="KW-0378">Hydrolase</keyword>
<sequence>MEVVSSTKTLFILSGQSNMAGRGGVAQKRWDGVVPPECATDGQKIYRLDANLRWEVAQESLHHDIDSKKACGVGPGMPFANAVKERVGVIGLVPCAVGGTAIREWARGEHLYEDMVKRAKAAESGGEIAALLWYQGESDTTSQEEVDAYKHKLEELIHNIRADLNLPNLPVVQVALASGIEKKYVDEIRAIQLGMDLPNVVCVDAKGLELKEDNLHLTTELCRTSVGFLGASSPLTHLGFVLDIVAAVEKDTRMPHHAKLVSSSRQFGTAFATGSPLSIRTQPIYRRKAAAMSSTSVCVRCEQSTNEQGSGLDVWLGRLAMVGFAAAISVEIATGKGLLENFGLTDPLPTVALAVTALVVVLTAVFIFQSASKN</sequence>
<keyword evidence="2" id="KW-0812">Transmembrane</keyword>
<gene>
    <name evidence="4" type="ORF">SASPL_101161</name>
</gene>
<evidence type="ECO:0000259" key="3">
    <source>
        <dbReference type="Pfam" id="PF03629"/>
    </source>
</evidence>
<dbReference type="PANTHER" id="PTHR31988:SF19">
    <property type="entry name" value="9-O-ACETYL-N-ACETYLNEURAMINIC ACID DEACETYLASE-RELATED"/>
    <property type="match status" value="1"/>
</dbReference>
<protein>
    <recommendedName>
        <fullName evidence="3">Sialate O-acetylesterase domain-containing protein</fullName>
    </recommendedName>
</protein>
<reference evidence="4" key="1">
    <citation type="submission" date="2018-01" db="EMBL/GenBank/DDBJ databases">
        <authorList>
            <person name="Mao J.F."/>
        </authorList>
    </citation>
    <scope>NUCLEOTIDE SEQUENCE</scope>
    <source>
        <strain evidence="4">Huo1</strain>
        <tissue evidence="4">Leaf</tissue>
    </source>
</reference>
<dbReference type="PANTHER" id="PTHR31988">
    <property type="entry name" value="ESTERASE, PUTATIVE (DUF303)-RELATED"/>
    <property type="match status" value="1"/>
</dbReference>
<dbReference type="SUPFAM" id="SSF103511">
    <property type="entry name" value="Chlorophyll a-b binding protein"/>
    <property type="match status" value="1"/>
</dbReference>
<proteinExistence type="predicted"/>
<evidence type="ECO:0000313" key="5">
    <source>
        <dbReference type="Proteomes" id="UP000298416"/>
    </source>
</evidence>
<evidence type="ECO:0000256" key="2">
    <source>
        <dbReference type="SAM" id="Phobius"/>
    </source>
</evidence>
<keyword evidence="2" id="KW-1133">Transmembrane helix</keyword>
<dbReference type="AlphaFoldDB" id="A0A8X8YNS8"/>
<dbReference type="InterPro" id="IPR052940">
    <property type="entry name" value="Carb_Esterase_6"/>
</dbReference>